<dbReference type="OrthoDB" id="9797093at2"/>
<reference evidence="2" key="1">
    <citation type="submission" date="2014-02" db="EMBL/GenBank/DDBJ databases">
        <title>Complete genome sequence and comparative genomic analysis of the nitrogen-fixing bacterium Leptospirillum ferriphilum YSK.</title>
        <authorList>
            <person name="Guo X."/>
            <person name="Yin H."/>
            <person name="Liang Y."/>
            <person name="Hu Q."/>
            <person name="Ma L."/>
            <person name="Xiao Y."/>
            <person name="Zhang X."/>
            <person name="Qiu G."/>
            <person name="Liu X."/>
        </authorList>
    </citation>
    <scope>NUCLEOTIDE SEQUENCE [LARGE SCALE GENOMIC DNA]</scope>
    <source>
        <strain evidence="2">YSK</strain>
    </source>
</reference>
<dbReference type="Pfam" id="PF05973">
    <property type="entry name" value="Gp49"/>
    <property type="match status" value="1"/>
</dbReference>
<evidence type="ECO:0008006" key="3">
    <source>
        <dbReference type="Google" id="ProtNLM"/>
    </source>
</evidence>
<protein>
    <recommendedName>
        <fullName evidence="3">Type II toxin-antitoxin system RelE/ParE family toxin</fullName>
    </recommendedName>
</protein>
<evidence type="ECO:0000313" key="2">
    <source>
        <dbReference type="Proteomes" id="UP000027059"/>
    </source>
</evidence>
<name>A0A059Y0V2_9BACT</name>
<dbReference type="HOGENOM" id="CLU_139003_0_1_0"/>
<keyword evidence="2" id="KW-1185">Reference proteome</keyword>
<gene>
    <name evidence="1" type="ORF">Y981_11210</name>
</gene>
<dbReference type="KEGG" id="lfp:Y981_11210"/>
<accession>A0A059Y0V2</accession>
<dbReference type="EMBL" id="CP007243">
    <property type="protein sequence ID" value="AIA31097.1"/>
    <property type="molecule type" value="Genomic_DNA"/>
</dbReference>
<evidence type="ECO:0000313" key="1">
    <source>
        <dbReference type="EMBL" id="AIA31097.1"/>
    </source>
</evidence>
<sequence length="112" mass="12999">MKSVVRVGSAKKDLQQNFSSEAREARKEAGYQIYRIQTGLDPKDWKPVIRVGLGVREIRIHVENEYRILYVAGSEDAIFILHAFVKKTQKTSRRDLELAKERLALITKERRS</sequence>
<dbReference type="Proteomes" id="UP000027059">
    <property type="component" value="Chromosome"/>
</dbReference>
<reference evidence="1 2" key="2">
    <citation type="journal article" date="2015" name="Biomed. Res. Int.">
        <title>Effects of Arsenite Resistance on the Growth and Functional Gene Expression of Leptospirillum ferriphilum and Acidithiobacillus thiooxidans in Pure Culture and Coculture.</title>
        <authorList>
            <person name="Jiang H."/>
            <person name="Liang Y."/>
            <person name="Yin H."/>
            <person name="Xiao Y."/>
            <person name="Guo X."/>
            <person name="Xu Y."/>
            <person name="Hu Q."/>
            <person name="Liu H."/>
            <person name="Liu X."/>
        </authorList>
    </citation>
    <scope>NUCLEOTIDE SEQUENCE [LARGE SCALE GENOMIC DNA]</scope>
    <source>
        <strain evidence="1 2">YSK</strain>
    </source>
</reference>
<dbReference type="AlphaFoldDB" id="A0A059Y0V2"/>
<proteinExistence type="predicted"/>
<dbReference type="InterPro" id="IPR009241">
    <property type="entry name" value="HigB-like"/>
</dbReference>
<organism evidence="1 2">
    <name type="scientific">Leptospirillum ferriphilum YSK</name>
    <dbReference type="NCBI Taxonomy" id="1441628"/>
    <lineage>
        <taxon>Bacteria</taxon>
        <taxon>Pseudomonadati</taxon>
        <taxon>Nitrospirota</taxon>
        <taxon>Nitrospiria</taxon>
        <taxon>Nitrospirales</taxon>
        <taxon>Nitrospiraceae</taxon>
        <taxon>Leptospirillum</taxon>
    </lineage>
</organism>
<dbReference type="RefSeq" id="WP_038506154.1">
    <property type="nucleotide sequence ID" value="NZ_CP007243.1"/>
</dbReference>